<evidence type="ECO:0000256" key="8">
    <source>
        <dbReference type="ARBA" id="ARBA00023008"/>
    </source>
</evidence>
<dbReference type="Pfam" id="PF02298">
    <property type="entry name" value="Cu_bind_like"/>
    <property type="match status" value="1"/>
</dbReference>
<comment type="caution">
    <text evidence="14">The sequence shown here is derived from an EMBL/GenBank/DDBJ whole genome shotgun (WGS) entry which is preliminary data.</text>
</comment>
<protein>
    <recommendedName>
        <fullName evidence="13">Phytocyanin domain-containing protein</fullName>
    </recommendedName>
</protein>
<gene>
    <name evidence="14" type="ORF">ILEXP_LOCUS1934</name>
</gene>
<evidence type="ECO:0000256" key="12">
    <source>
        <dbReference type="SAM" id="SignalP"/>
    </source>
</evidence>
<evidence type="ECO:0000256" key="2">
    <source>
        <dbReference type="ARBA" id="ARBA00022448"/>
    </source>
</evidence>
<comment type="subcellular location">
    <subcellularLocation>
        <location evidence="1">Membrane</location>
        <topology evidence="1">Single-pass type I membrane protein</topology>
    </subcellularLocation>
</comment>
<keyword evidence="15" id="KW-1185">Reference proteome</keyword>
<evidence type="ECO:0000256" key="1">
    <source>
        <dbReference type="ARBA" id="ARBA00004479"/>
    </source>
</evidence>
<dbReference type="Gene3D" id="2.60.40.420">
    <property type="entry name" value="Cupredoxins - blue copper proteins"/>
    <property type="match status" value="1"/>
</dbReference>
<dbReference type="FunFam" id="2.60.40.420:FF:000067">
    <property type="entry name" value="Cupredoxin superfamily protein"/>
    <property type="match status" value="1"/>
</dbReference>
<sequence>MASRSVFIVLAVLFPTVAFATDFIVGDEGGWTINFDYQTWAMGKNFMVGDKLIFQYPKGVHNVFKVNGTGFQYCTKPPLKEALTTGNDTIVLSTPGQKWYICGVAQHCALAGQKLAITVNSMAPAPSVYPSMT</sequence>
<keyword evidence="3" id="KW-0812">Transmembrane</keyword>
<name>A0ABC8QS03_9AQUA</name>
<evidence type="ECO:0000256" key="4">
    <source>
        <dbReference type="ARBA" id="ARBA00022723"/>
    </source>
</evidence>
<dbReference type="InterPro" id="IPR039391">
    <property type="entry name" value="Phytocyanin-like"/>
</dbReference>
<dbReference type="GO" id="GO:0009610">
    <property type="term" value="P:response to symbiotic fungus"/>
    <property type="evidence" value="ECO:0007669"/>
    <property type="project" value="UniProtKB-ARBA"/>
</dbReference>
<organism evidence="14 15">
    <name type="scientific">Ilex paraguariensis</name>
    <name type="common">yerba mate</name>
    <dbReference type="NCBI Taxonomy" id="185542"/>
    <lineage>
        <taxon>Eukaryota</taxon>
        <taxon>Viridiplantae</taxon>
        <taxon>Streptophyta</taxon>
        <taxon>Embryophyta</taxon>
        <taxon>Tracheophyta</taxon>
        <taxon>Spermatophyta</taxon>
        <taxon>Magnoliopsida</taxon>
        <taxon>eudicotyledons</taxon>
        <taxon>Gunneridae</taxon>
        <taxon>Pentapetalae</taxon>
        <taxon>asterids</taxon>
        <taxon>campanulids</taxon>
        <taxon>Aquifoliales</taxon>
        <taxon>Aquifoliaceae</taxon>
        <taxon>Ilex</taxon>
    </lineage>
</organism>
<proteinExistence type="predicted"/>
<keyword evidence="5 12" id="KW-0732">Signal</keyword>
<keyword evidence="6" id="KW-0249">Electron transport</keyword>
<dbReference type="Proteomes" id="UP001642360">
    <property type="component" value="Unassembled WGS sequence"/>
</dbReference>
<keyword evidence="10" id="KW-1015">Disulfide bond</keyword>
<feature type="signal peptide" evidence="12">
    <location>
        <begin position="1"/>
        <end position="20"/>
    </location>
</feature>
<evidence type="ECO:0000256" key="3">
    <source>
        <dbReference type="ARBA" id="ARBA00022692"/>
    </source>
</evidence>
<dbReference type="PROSITE" id="PS51485">
    <property type="entry name" value="PHYTOCYANIN"/>
    <property type="match status" value="1"/>
</dbReference>
<dbReference type="SUPFAM" id="SSF49503">
    <property type="entry name" value="Cupredoxins"/>
    <property type="match status" value="1"/>
</dbReference>
<dbReference type="EMBL" id="CAUOFW020000686">
    <property type="protein sequence ID" value="CAK9135011.1"/>
    <property type="molecule type" value="Genomic_DNA"/>
</dbReference>
<keyword evidence="11" id="KW-0325">Glycoprotein</keyword>
<dbReference type="PANTHER" id="PTHR33021">
    <property type="entry name" value="BLUE COPPER PROTEIN"/>
    <property type="match status" value="1"/>
</dbReference>
<keyword evidence="4" id="KW-0479">Metal-binding</keyword>
<reference evidence="14 15" key="1">
    <citation type="submission" date="2024-02" db="EMBL/GenBank/DDBJ databases">
        <authorList>
            <person name="Vignale AGUSTIN F."/>
            <person name="Sosa J E."/>
            <person name="Modenutti C."/>
        </authorList>
    </citation>
    <scope>NUCLEOTIDE SEQUENCE [LARGE SCALE GENOMIC DNA]</scope>
</reference>
<keyword evidence="2" id="KW-0813">Transport</keyword>
<keyword evidence="7" id="KW-1133">Transmembrane helix</keyword>
<evidence type="ECO:0000256" key="7">
    <source>
        <dbReference type="ARBA" id="ARBA00022989"/>
    </source>
</evidence>
<evidence type="ECO:0000313" key="14">
    <source>
        <dbReference type="EMBL" id="CAK9135011.1"/>
    </source>
</evidence>
<evidence type="ECO:0000259" key="13">
    <source>
        <dbReference type="PROSITE" id="PS51485"/>
    </source>
</evidence>
<dbReference type="InterPro" id="IPR008972">
    <property type="entry name" value="Cupredoxin"/>
</dbReference>
<dbReference type="CDD" id="cd04216">
    <property type="entry name" value="Phytocyanin"/>
    <property type="match status" value="1"/>
</dbReference>
<keyword evidence="9" id="KW-0472">Membrane</keyword>
<dbReference type="GO" id="GO:0046872">
    <property type="term" value="F:metal ion binding"/>
    <property type="evidence" value="ECO:0007669"/>
    <property type="project" value="UniProtKB-KW"/>
</dbReference>
<feature type="domain" description="Phytocyanin" evidence="13">
    <location>
        <begin position="21"/>
        <end position="121"/>
    </location>
</feature>
<keyword evidence="8" id="KW-0186">Copper</keyword>
<dbReference type="AlphaFoldDB" id="A0ABC8QS03"/>
<dbReference type="GO" id="GO:0016020">
    <property type="term" value="C:membrane"/>
    <property type="evidence" value="ECO:0007669"/>
    <property type="project" value="UniProtKB-SubCell"/>
</dbReference>
<evidence type="ECO:0000256" key="9">
    <source>
        <dbReference type="ARBA" id="ARBA00023136"/>
    </source>
</evidence>
<evidence type="ECO:0000256" key="5">
    <source>
        <dbReference type="ARBA" id="ARBA00022729"/>
    </source>
</evidence>
<dbReference type="PANTHER" id="PTHR33021:SF533">
    <property type="entry name" value="PHYTOCYANIN DOMAIN-CONTAINING PROTEIN"/>
    <property type="match status" value="1"/>
</dbReference>
<evidence type="ECO:0000313" key="15">
    <source>
        <dbReference type="Proteomes" id="UP001642360"/>
    </source>
</evidence>
<evidence type="ECO:0000256" key="11">
    <source>
        <dbReference type="ARBA" id="ARBA00023180"/>
    </source>
</evidence>
<dbReference type="InterPro" id="IPR003245">
    <property type="entry name" value="Phytocyanin_dom"/>
</dbReference>
<accession>A0ABC8QS03</accession>
<evidence type="ECO:0000256" key="10">
    <source>
        <dbReference type="ARBA" id="ARBA00023157"/>
    </source>
</evidence>
<feature type="chain" id="PRO_5044771039" description="Phytocyanin domain-containing protein" evidence="12">
    <location>
        <begin position="21"/>
        <end position="133"/>
    </location>
</feature>
<evidence type="ECO:0000256" key="6">
    <source>
        <dbReference type="ARBA" id="ARBA00022982"/>
    </source>
</evidence>